<dbReference type="EMBL" id="CM031815">
    <property type="protein sequence ID" value="KAG6649784.1"/>
    <property type="molecule type" value="Genomic_DNA"/>
</dbReference>
<evidence type="ECO:0000313" key="3">
    <source>
        <dbReference type="Proteomes" id="UP000811609"/>
    </source>
</evidence>
<comment type="caution">
    <text evidence="2">The sequence shown here is derived from an EMBL/GenBank/DDBJ whole genome shotgun (WGS) entry which is preliminary data.</text>
</comment>
<name>A0A8T1Q530_CARIL</name>
<dbReference type="Proteomes" id="UP000811609">
    <property type="component" value="Chromosome 7"/>
</dbReference>
<protein>
    <recommendedName>
        <fullName evidence="4">Secreted protein</fullName>
    </recommendedName>
</protein>
<organism evidence="2 3">
    <name type="scientific">Carya illinoinensis</name>
    <name type="common">Pecan</name>
    <dbReference type="NCBI Taxonomy" id="32201"/>
    <lineage>
        <taxon>Eukaryota</taxon>
        <taxon>Viridiplantae</taxon>
        <taxon>Streptophyta</taxon>
        <taxon>Embryophyta</taxon>
        <taxon>Tracheophyta</taxon>
        <taxon>Spermatophyta</taxon>
        <taxon>Magnoliopsida</taxon>
        <taxon>eudicotyledons</taxon>
        <taxon>Gunneridae</taxon>
        <taxon>Pentapetalae</taxon>
        <taxon>rosids</taxon>
        <taxon>fabids</taxon>
        <taxon>Fagales</taxon>
        <taxon>Juglandaceae</taxon>
        <taxon>Carya</taxon>
    </lineage>
</organism>
<proteinExistence type="predicted"/>
<evidence type="ECO:0000313" key="2">
    <source>
        <dbReference type="EMBL" id="KAG6649784.1"/>
    </source>
</evidence>
<dbReference type="AlphaFoldDB" id="A0A8T1Q530"/>
<sequence length="66" mass="7486">MCGIFLVSILLKCPAQISIPIHMETTIMMEKKKEKKKEKGTIRSTKGFICNSAPNGNYRLQCNKKL</sequence>
<evidence type="ECO:0008006" key="4">
    <source>
        <dbReference type="Google" id="ProtNLM"/>
    </source>
</evidence>
<gene>
    <name evidence="2" type="ORF">CIPAW_07G234500</name>
</gene>
<accession>A0A8T1Q530</accession>
<evidence type="ECO:0000256" key="1">
    <source>
        <dbReference type="SAM" id="SignalP"/>
    </source>
</evidence>
<feature type="chain" id="PRO_5035949309" description="Secreted protein" evidence="1">
    <location>
        <begin position="16"/>
        <end position="66"/>
    </location>
</feature>
<keyword evidence="3" id="KW-1185">Reference proteome</keyword>
<keyword evidence="1" id="KW-0732">Signal</keyword>
<feature type="signal peptide" evidence="1">
    <location>
        <begin position="1"/>
        <end position="15"/>
    </location>
</feature>
<reference evidence="2" key="1">
    <citation type="submission" date="2020-12" db="EMBL/GenBank/DDBJ databases">
        <title>WGS assembly of Carya illinoinensis cv. Pawnee.</title>
        <authorList>
            <person name="Platts A."/>
            <person name="Shu S."/>
            <person name="Wright S."/>
            <person name="Barry K."/>
            <person name="Edger P."/>
            <person name="Pires J.C."/>
            <person name="Schmutz J."/>
        </authorList>
    </citation>
    <scope>NUCLEOTIDE SEQUENCE</scope>
    <source>
        <tissue evidence="2">Leaf</tissue>
    </source>
</reference>